<keyword evidence="1" id="KW-0175">Coiled coil</keyword>
<reference evidence="3 4" key="1">
    <citation type="submission" date="2024-03" db="EMBL/GenBank/DDBJ databases">
        <title>Complete genome sequence of the green alga Chloropicon roscoffensis RCC1871.</title>
        <authorList>
            <person name="Lemieux C."/>
            <person name="Pombert J.-F."/>
            <person name="Otis C."/>
            <person name="Turmel M."/>
        </authorList>
    </citation>
    <scope>NUCLEOTIDE SEQUENCE [LARGE SCALE GENOMIC DNA]</scope>
    <source>
        <strain evidence="3 4">RCC1871</strain>
    </source>
</reference>
<feature type="coiled-coil region" evidence="1">
    <location>
        <begin position="1016"/>
        <end position="1072"/>
    </location>
</feature>
<feature type="coiled-coil region" evidence="1">
    <location>
        <begin position="439"/>
        <end position="704"/>
    </location>
</feature>
<feature type="region of interest" description="Disordered" evidence="2">
    <location>
        <begin position="1087"/>
        <end position="1129"/>
    </location>
</feature>
<feature type="coiled-coil region" evidence="1">
    <location>
        <begin position="89"/>
        <end position="123"/>
    </location>
</feature>
<dbReference type="PANTHER" id="PTHR19327">
    <property type="entry name" value="GOLGIN"/>
    <property type="match status" value="1"/>
</dbReference>
<dbReference type="PANTHER" id="PTHR19327:SF0">
    <property type="entry name" value="GOLGIN SUBFAMILY A MEMBER 4"/>
    <property type="match status" value="1"/>
</dbReference>
<feature type="compositionally biased region" description="Polar residues" evidence="2">
    <location>
        <begin position="1"/>
        <end position="14"/>
    </location>
</feature>
<feature type="compositionally biased region" description="Basic and acidic residues" evidence="2">
    <location>
        <begin position="16"/>
        <end position="34"/>
    </location>
</feature>
<evidence type="ECO:0000313" key="3">
    <source>
        <dbReference type="EMBL" id="WZN66056.1"/>
    </source>
</evidence>
<feature type="coiled-coil region" evidence="1">
    <location>
        <begin position="1415"/>
        <end position="1449"/>
    </location>
</feature>
<protein>
    <submittedName>
        <fullName evidence="3">Uncharacterized protein</fullName>
    </submittedName>
</protein>
<feature type="coiled-coil region" evidence="1">
    <location>
        <begin position="337"/>
        <end position="364"/>
    </location>
</feature>
<dbReference type="Proteomes" id="UP001472866">
    <property type="component" value="Chromosome 14"/>
</dbReference>
<proteinExistence type="predicted"/>
<name>A0AAX4PIX1_9CHLO</name>
<sequence>MRKTLSRFSPTGGSKKSAEEAEKRARQLRERNEENAIMQEVCQDIGGRLAGTVNIMEALQEEIEIRTAQSDRDKVRIRSLEDALEKTGKASLLREKDELVQKIKDLEARSEDQQHELSLAREHSQVKDSAALYHKSKAESLSQALELRATGSDGMGASKAEEDLRRVSSEKDALTRRLHEVEERLLEANVKCKDLAEQLAGSRDLCKKFESEAKAVRDDLASVQEELRLSSLDGNEFAREFESHRERVEEGLREKYAALERAAEDRIKSTEQRSLDLERRAEELESLSERQSIQISTLQRGSEEKQRSIGMLNQNIASLEDSLGEMSRSGSALADELEGRDAQIKELTRQVEELSRRLVSEQAASPALAAEVSPPPFLRPQARIAEALTGTKPALSDRGYLANLEEIERLAFEREDQLEDCEASLHSRELGEAIAGARLKEVQAERDNLRHRLGEANGLLQETRVQLRALDTEADRLRQSLASSRRLQEEQVGLVAKLRDAAASYSEKMKESDARVELMRVEMQGLSELAEALNGDVAEKAASLDEARSQLEAMKQELVGGHKEKHGLREAVSKLERDARAARDELDQKSAELLSAEQMISFLEMETESLREQLLISETNTNDSDSAAGELRARIARLQEERDSLCAELDEAEKIAMEEAEHTRENTQRVELYSKTLEGMQGQVNRLQAEADALRDQVASYKQALDAKKTPEKGQAQTQAEISPDVSRERTLNDVTIAMKEMLENKIDQMSGEIEALAESRDAILRDKEDFLLEIDGLLVVTEAEEEAGSPQASLEAKVHRKISSLVEDYSRLRTAFDDLQAAGAEGADESPKSPSLSELKSINRNIDNLSGENDRLREDLYLKEKSYSEAAERNVELLSKLGALESEEESARAKMDALRERHERVQGQNESAITALREGKADLEERLGAEAGKRLALEEENGELRKKASDQKDRRKALEVEKAALLDRVAELETKFSEQERRGDEDSRALRDSRVALDRVKAQLNQSLDGQAEFVETLRGEYADFEKTLISAREESHQVVGEMMLNFDSVLQQARQDCQAVSNELIETVSEARSLRVLSEFNASLRGRTPRPANGASEAGALGTRVRSQEPAQSRQNDTGSLADSDTCVLYDENTPLRTPEANMMGAQGGGTPYTRIENILLDRPARGRGQNAAPSVLKDLNSTLEGRLSDEIADKIERAVSKQISGLGLERAASQFEMAAATLNAARDQFAARQSDQAPHLGSAKVRRRRGRESSSSRARQHDREVHWHPVQATRGQAKLSPGMEKLTALQDRLGKVEDKYRSYVESDAANVGSHRRRRTDAIATRIAGQRETVKEIECMLRRRAEVAAETERGGGREQLSPEQKEVMSALTSSGGLEQEVRRSKKAWSGDYIGLERLPAGFVGKKVLEDSACSVERNRLDRLRSEMEKFKDKMSDGEAQLTELEAHALRARQIIAEAQRGPGFGFAL</sequence>
<evidence type="ECO:0000313" key="4">
    <source>
        <dbReference type="Proteomes" id="UP001472866"/>
    </source>
</evidence>
<feature type="coiled-coil region" evidence="1">
    <location>
        <begin position="253"/>
        <end position="287"/>
    </location>
</feature>
<feature type="region of interest" description="Disordered" evidence="2">
    <location>
        <begin position="706"/>
        <end position="728"/>
    </location>
</feature>
<feature type="compositionally biased region" description="Polar residues" evidence="2">
    <location>
        <begin position="1111"/>
        <end position="1125"/>
    </location>
</feature>
<feature type="coiled-coil region" evidence="1">
    <location>
        <begin position="840"/>
        <end position="983"/>
    </location>
</feature>
<gene>
    <name evidence="3" type="ORF">HKI87_14g76190</name>
</gene>
<feature type="region of interest" description="Disordered" evidence="2">
    <location>
        <begin position="1232"/>
        <end position="1271"/>
    </location>
</feature>
<feature type="coiled-coil region" evidence="1">
    <location>
        <begin position="157"/>
        <end position="226"/>
    </location>
</feature>
<feature type="region of interest" description="Disordered" evidence="2">
    <location>
        <begin position="1"/>
        <end position="34"/>
    </location>
</feature>
<feature type="compositionally biased region" description="Basic and acidic residues" evidence="2">
    <location>
        <begin position="1254"/>
        <end position="1270"/>
    </location>
</feature>
<evidence type="ECO:0000256" key="1">
    <source>
        <dbReference type="SAM" id="Coils"/>
    </source>
</evidence>
<organism evidence="3 4">
    <name type="scientific">Chloropicon roscoffensis</name>
    <dbReference type="NCBI Taxonomy" id="1461544"/>
    <lineage>
        <taxon>Eukaryota</taxon>
        <taxon>Viridiplantae</taxon>
        <taxon>Chlorophyta</taxon>
        <taxon>Chloropicophyceae</taxon>
        <taxon>Chloropicales</taxon>
        <taxon>Chloropicaceae</taxon>
        <taxon>Chloropicon</taxon>
    </lineage>
</organism>
<dbReference type="EMBL" id="CP151514">
    <property type="protein sequence ID" value="WZN66056.1"/>
    <property type="molecule type" value="Genomic_DNA"/>
</dbReference>
<accession>A0AAX4PIX1</accession>
<keyword evidence="4" id="KW-1185">Reference proteome</keyword>
<evidence type="ECO:0000256" key="2">
    <source>
        <dbReference type="SAM" id="MobiDB-lite"/>
    </source>
</evidence>